<proteinExistence type="predicted"/>
<organism evidence="1 2">
    <name type="scientific">Callosobruchus maculatus</name>
    <name type="common">Southern cowpea weevil</name>
    <name type="synonym">Pulse bruchid</name>
    <dbReference type="NCBI Taxonomy" id="64391"/>
    <lineage>
        <taxon>Eukaryota</taxon>
        <taxon>Metazoa</taxon>
        <taxon>Ecdysozoa</taxon>
        <taxon>Arthropoda</taxon>
        <taxon>Hexapoda</taxon>
        <taxon>Insecta</taxon>
        <taxon>Pterygota</taxon>
        <taxon>Neoptera</taxon>
        <taxon>Endopterygota</taxon>
        <taxon>Coleoptera</taxon>
        <taxon>Polyphaga</taxon>
        <taxon>Cucujiformia</taxon>
        <taxon>Chrysomeloidea</taxon>
        <taxon>Chrysomelidae</taxon>
        <taxon>Bruchinae</taxon>
        <taxon>Bruchini</taxon>
        <taxon>Callosobruchus</taxon>
    </lineage>
</organism>
<protein>
    <submittedName>
        <fullName evidence="1">Uncharacterized protein</fullName>
    </submittedName>
</protein>
<name>A0A653BVQ5_CALMS</name>
<dbReference type="Proteomes" id="UP000410492">
    <property type="component" value="Unassembled WGS sequence"/>
</dbReference>
<sequence>SINFIKKSFRSFEKNHIINQSYLFFLSGDWYKNSLFSLRLNNVGSLVLSPLIKWHEHTKEAIKSFQMHKINNMWS</sequence>
<feature type="non-terminal residue" evidence="1">
    <location>
        <position position="1"/>
    </location>
</feature>
<dbReference type="EMBL" id="CAACVG010005859">
    <property type="protein sequence ID" value="VEN39653.1"/>
    <property type="molecule type" value="Genomic_DNA"/>
</dbReference>
<dbReference type="OrthoDB" id="6483946at2759"/>
<dbReference type="AlphaFoldDB" id="A0A653BVQ5"/>
<reference evidence="1 2" key="1">
    <citation type="submission" date="2019-01" db="EMBL/GenBank/DDBJ databases">
        <authorList>
            <person name="Sayadi A."/>
        </authorList>
    </citation>
    <scope>NUCLEOTIDE SEQUENCE [LARGE SCALE GENOMIC DNA]</scope>
</reference>
<gene>
    <name evidence="1" type="ORF">CALMAC_LOCUS4110</name>
</gene>
<accession>A0A653BVQ5</accession>
<evidence type="ECO:0000313" key="2">
    <source>
        <dbReference type="Proteomes" id="UP000410492"/>
    </source>
</evidence>
<evidence type="ECO:0000313" key="1">
    <source>
        <dbReference type="EMBL" id="VEN39653.1"/>
    </source>
</evidence>
<keyword evidence="2" id="KW-1185">Reference proteome</keyword>